<dbReference type="EMBL" id="KZ805463">
    <property type="protein sequence ID" value="PVH96489.1"/>
    <property type="molecule type" value="Genomic_DNA"/>
</dbReference>
<sequence>MLANKISNARICVLEYASQWFGKGAVDQRVDQVAEKLLYYIKQNRSDHNKTPIIFVAHCLGGIILEKALLFSRLRQAVFPSIFPYIVGCVFLGTPFRGTKTQKKALALANMAEMVGLGVASSLLKVLEEDSELLMDMLDDFVRLTKEAQIRVFCFYEAQKSNIMSPFTKSAIVKQQEKIVDKAHATFPGVESLDLDSDHFGMNKYASPKDANFDLVAAQIKETANRAPRILKSRENSASAKLVNESKYRELLDFLRENFSDLDSVVKGLYRRKNIADVAASANVTQSESKDSNSSWIIEDEAFSQWREAKASQLLWIHGPTVQKSIASSVIEDLEKMNIGKSDEQESIVLSFFCAESDEYRRAFPSVLKLLIRQMIAADQDLAVHLLSDTKDSKKSGKQDFDKEALSKTAVLWDALQNMVASYAGRVYILVYGVDELSEDSLEQFLGYLRDVPGKNEKPGEQNEEPAIKWVLLTRLKRPDVIKALKGRAHEIDFADEKNAEKVNDDLWGHISFQVDQLKIAAPLKYFLKRHIHSRAQGNEVYVSLVIQEVKNKQAMGQVQHADIRALLESFPYGLTNMYEHIRKRVLTPTSEGIEYTKEILRCLALAQRAPTLRELAIMADLPHEDETDLETLKRYVIQCGSFVTLRGADYDEEAMTVEWIDSTARIHLENFAKDELAMDLRKMQHGIIALRCLQYVYAYTSGLVEAENDGKDAEEDSDTDEEDDDSDSNSEAQGEDDSGSTGTHEAEDDHEAEENQEDNDHEAGENQEEDNDHEAEDNDEAEDNEENESSTENRKAALKYPMENWLEHAKLSDPDVISEFGTGHAFWEKESPLRQSWWDDLSSLQMFESQTNVSALHVAALADYPALVEYLLKNGWDEDIHQEDSLGFQPLCAACHVGNNEIVQQILDAGADIHYISGSVTAQYKATALSTAAENGHRKIVQTLIDRGADINTTSEDWGTPL</sequence>
<dbReference type="SMART" id="SM00248">
    <property type="entry name" value="ANK"/>
    <property type="match status" value="3"/>
</dbReference>
<keyword evidence="7" id="KW-1185">Reference proteome</keyword>
<dbReference type="InterPro" id="IPR036770">
    <property type="entry name" value="Ankyrin_rpt-contain_sf"/>
</dbReference>
<dbReference type="STRING" id="97972.A0A2V1DH04"/>
<evidence type="ECO:0000313" key="7">
    <source>
        <dbReference type="Proteomes" id="UP000244855"/>
    </source>
</evidence>
<accession>A0A2V1DH04</accession>
<dbReference type="OrthoDB" id="427518at2759"/>
<dbReference type="InterPro" id="IPR056884">
    <property type="entry name" value="NPHP3-like_N"/>
</dbReference>
<name>A0A2V1DH04_9PLEO</name>
<feature type="compositionally biased region" description="Acidic residues" evidence="3">
    <location>
        <begin position="747"/>
        <end position="790"/>
    </location>
</feature>
<feature type="repeat" description="ANK" evidence="2">
    <location>
        <begin position="852"/>
        <end position="884"/>
    </location>
</feature>
<evidence type="ECO:0000256" key="2">
    <source>
        <dbReference type="PROSITE-ProRule" id="PRU00023"/>
    </source>
</evidence>
<dbReference type="SUPFAM" id="SSF48403">
    <property type="entry name" value="Ankyrin repeat"/>
    <property type="match status" value="1"/>
</dbReference>
<evidence type="ECO:0000256" key="1">
    <source>
        <dbReference type="ARBA" id="ARBA00022737"/>
    </source>
</evidence>
<gene>
    <name evidence="6" type="ORF">DM02DRAFT_118034</name>
</gene>
<dbReference type="Pfam" id="PF24883">
    <property type="entry name" value="NPHP3_N"/>
    <property type="match status" value="1"/>
</dbReference>
<protein>
    <submittedName>
        <fullName evidence="6">Ankyrin</fullName>
    </submittedName>
</protein>
<reference evidence="6 7" key="1">
    <citation type="journal article" date="2018" name="Sci. Rep.">
        <title>Comparative genomics provides insights into the lifestyle and reveals functional heterogeneity of dark septate endophytic fungi.</title>
        <authorList>
            <person name="Knapp D.G."/>
            <person name="Nemeth J.B."/>
            <person name="Barry K."/>
            <person name="Hainaut M."/>
            <person name="Henrissat B."/>
            <person name="Johnson J."/>
            <person name="Kuo A."/>
            <person name="Lim J.H.P."/>
            <person name="Lipzen A."/>
            <person name="Nolan M."/>
            <person name="Ohm R.A."/>
            <person name="Tamas L."/>
            <person name="Grigoriev I.V."/>
            <person name="Spatafora J.W."/>
            <person name="Nagy L.G."/>
            <person name="Kovacs G.M."/>
        </authorList>
    </citation>
    <scope>NUCLEOTIDE SEQUENCE [LARGE SCALE GENOMIC DNA]</scope>
    <source>
        <strain evidence="6 7">DSE2036</strain>
    </source>
</reference>
<dbReference type="InterPro" id="IPR052374">
    <property type="entry name" value="SERAC1"/>
</dbReference>
<evidence type="ECO:0000256" key="4">
    <source>
        <dbReference type="SAM" id="Phobius"/>
    </source>
</evidence>
<evidence type="ECO:0000313" key="6">
    <source>
        <dbReference type="EMBL" id="PVH96489.1"/>
    </source>
</evidence>
<dbReference type="Gene3D" id="3.40.50.1820">
    <property type="entry name" value="alpha/beta hydrolase"/>
    <property type="match status" value="1"/>
</dbReference>
<feature type="repeat" description="ANK" evidence="2">
    <location>
        <begin position="925"/>
        <end position="957"/>
    </location>
</feature>
<dbReference type="PANTHER" id="PTHR48182">
    <property type="entry name" value="PROTEIN SERAC1"/>
    <property type="match status" value="1"/>
</dbReference>
<dbReference type="Proteomes" id="UP000244855">
    <property type="component" value="Unassembled WGS sequence"/>
</dbReference>
<feature type="transmembrane region" description="Helical" evidence="4">
    <location>
        <begin position="77"/>
        <end position="94"/>
    </location>
</feature>
<dbReference type="AlphaFoldDB" id="A0A2V1DH04"/>
<dbReference type="SUPFAM" id="SSF53474">
    <property type="entry name" value="alpha/beta-Hydrolases"/>
    <property type="match status" value="1"/>
</dbReference>
<keyword evidence="4" id="KW-0472">Membrane</keyword>
<dbReference type="Pfam" id="PF12796">
    <property type="entry name" value="Ank_2"/>
    <property type="match status" value="1"/>
</dbReference>
<keyword evidence="4" id="KW-1133">Transmembrane helix</keyword>
<dbReference type="PANTHER" id="PTHR48182:SF3">
    <property type="entry name" value="DUF676 DOMAIN-CONTAINING PROTEIN"/>
    <property type="match status" value="1"/>
</dbReference>
<proteinExistence type="predicted"/>
<evidence type="ECO:0000259" key="5">
    <source>
        <dbReference type="Pfam" id="PF24883"/>
    </source>
</evidence>
<dbReference type="InterPro" id="IPR029058">
    <property type="entry name" value="AB_hydrolase_fold"/>
</dbReference>
<dbReference type="PROSITE" id="PS50297">
    <property type="entry name" value="ANK_REP_REGION"/>
    <property type="match status" value="2"/>
</dbReference>
<feature type="domain" description="Nephrocystin 3-like N-terminal" evidence="5">
    <location>
        <begin position="295"/>
        <end position="452"/>
    </location>
</feature>
<evidence type="ECO:0000256" key="3">
    <source>
        <dbReference type="SAM" id="MobiDB-lite"/>
    </source>
</evidence>
<dbReference type="Gene3D" id="1.25.40.20">
    <property type="entry name" value="Ankyrin repeat-containing domain"/>
    <property type="match status" value="1"/>
</dbReference>
<keyword evidence="1" id="KW-0677">Repeat</keyword>
<organism evidence="6 7">
    <name type="scientific">Periconia macrospinosa</name>
    <dbReference type="NCBI Taxonomy" id="97972"/>
    <lineage>
        <taxon>Eukaryota</taxon>
        <taxon>Fungi</taxon>
        <taxon>Dikarya</taxon>
        <taxon>Ascomycota</taxon>
        <taxon>Pezizomycotina</taxon>
        <taxon>Dothideomycetes</taxon>
        <taxon>Pleosporomycetidae</taxon>
        <taxon>Pleosporales</taxon>
        <taxon>Massarineae</taxon>
        <taxon>Periconiaceae</taxon>
        <taxon>Periconia</taxon>
    </lineage>
</organism>
<dbReference type="InterPro" id="IPR002110">
    <property type="entry name" value="Ankyrin_rpt"/>
</dbReference>
<keyword evidence="4" id="KW-0812">Transmembrane</keyword>
<feature type="region of interest" description="Disordered" evidence="3">
    <location>
        <begin position="707"/>
        <end position="794"/>
    </location>
</feature>
<feature type="repeat" description="ANK" evidence="2">
    <location>
        <begin position="887"/>
        <end position="919"/>
    </location>
</feature>
<dbReference type="PROSITE" id="PS50088">
    <property type="entry name" value="ANK_REPEAT"/>
    <property type="match status" value="3"/>
</dbReference>
<keyword evidence="2" id="KW-0040">ANK repeat</keyword>
<feature type="compositionally biased region" description="Acidic residues" evidence="3">
    <location>
        <begin position="713"/>
        <end position="739"/>
    </location>
</feature>